<evidence type="ECO:0000256" key="3">
    <source>
        <dbReference type="ARBA" id="ARBA00022618"/>
    </source>
</evidence>
<feature type="repeat" description="WD" evidence="7">
    <location>
        <begin position="335"/>
        <end position="369"/>
    </location>
</feature>
<dbReference type="GO" id="GO:0010997">
    <property type="term" value="F:anaphase-promoting complex binding"/>
    <property type="evidence" value="ECO:0007669"/>
    <property type="project" value="EnsemblFungi"/>
</dbReference>
<feature type="repeat" description="WD" evidence="7">
    <location>
        <begin position="412"/>
        <end position="446"/>
    </location>
</feature>
<dbReference type="OrthoDB" id="10263272at2759"/>
<dbReference type="InterPro" id="IPR033010">
    <property type="entry name" value="Cdc20/Fizzy"/>
</dbReference>
<dbReference type="GO" id="GO:1905786">
    <property type="term" value="P:positive regulation of anaphase-promoting complex-dependent catabolic process"/>
    <property type="evidence" value="ECO:0007669"/>
    <property type="project" value="EnsemblFungi"/>
</dbReference>
<proteinExistence type="inferred from homology"/>
<dbReference type="OMA" id="TWSDDDC"/>
<dbReference type="GO" id="GO:0040020">
    <property type="term" value="P:regulation of meiotic nuclear division"/>
    <property type="evidence" value="ECO:0007669"/>
    <property type="project" value="EnsemblFungi"/>
</dbReference>
<dbReference type="GO" id="GO:1990757">
    <property type="term" value="F:ubiquitin ligase activator activity"/>
    <property type="evidence" value="ECO:0007669"/>
    <property type="project" value="EnsemblFungi"/>
</dbReference>
<dbReference type="SMART" id="SM00320">
    <property type="entry name" value="WD40"/>
    <property type="match status" value="5"/>
</dbReference>
<keyword evidence="10" id="KW-1185">Reference proteome</keyword>
<dbReference type="RefSeq" id="XP_003671964.1">
    <property type="nucleotide sequence ID" value="XM_003671916.1"/>
</dbReference>
<dbReference type="InterPro" id="IPR001680">
    <property type="entry name" value="WD40_rpt"/>
</dbReference>
<dbReference type="GeneID" id="11493654"/>
<dbReference type="SUPFAM" id="SSF50978">
    <property type="entry name" value="WD40 repeat-like"/>
    <property type="match status" value="1"/>
</dbReference>
<dbReference type="GO" id="GO:0051301">
    <property type="term" value="P:cell division"/>
    <property type="evidence" value="ECO:0007669"/>
    <property type="project" value="UniProtKB-KW"/>
</dbReference>
<dbReference type="GO" id="GO:0034399">
    <property type="term" value="C:nuclear periphery"/>
    <property type="evidence" value="ECO:0007669"/>
    <property type="project" value="EnsemblFungi"/>
</dbReference>
<comment type="similarity">
    <text evidence="1">Belongs to the WD repeat CDC20/Fizzy family.</text>
</comment>
<dbReference type="FunFam" id="2.130.10.10:FF:000098">
    <property type="entry name" value="WD repeat-containing protein slp1"/>
    <property type="match status" value="1"/>
</dbReference>
<name>G0WG10_NAUDC</name>
<organism evidence="9 10">
    <name type="scientific">Naumovozyma dairenensis (strain ATCC 10597 / BCRC 20456 / CBS 421 / NBRC 0211 / NRRL Y-12639)</name>
    <name type="common">Saccharomyces dairenensis</name>
    <dbReference type="NCBI Taxonomy" id="1071378"/>
    <lineage>
        <taxon>Eukaryota</taxon>
        <taxon>Fungi</taxon>
        <taxon>Dikarya</taxon>
        <taxon>Ascomycota</taxon>
        <taxon>Saccharomycotina</taxon>
        <taxon>Saccharomycetes</taxon>
        <taxon>Saccharomycetales</taxon>
        <taxon>Saccharomycetaceae</taxon>
        <taxon>Naumovozyma</taxon>
    </lineage>
</organism>
<dbReference type="InterPro" id="IPR015943">
    <property type="entry name" value="WD40/YVTN_repeat-like_dom_sf"/>
</dbReference>
<dbReference type="PROSITE" id="PS00678">
    <property type="entry name" value="WD_REPEATS_1"/>
    <property type="match status" value="2"/>
</dbReference>
<dbReference type="Pfam" id="PF24807">
    <property type="entry name" value="WD40_CDC20-Fz"/>
    <property type="match status" value="1"/>
</dbReference>
<reference evidence="9 10" key="1">
    <citation type="journal article" date="2011" name="Proc. Natl. Acad. Sci. U.S.A.">
        <title>Evolutionary erosion of yeast sex chromosomes by mating-type switching accidents.</title>
        <authorList>
            <person name="Gordon J.L."/>
            <person name="Armisen D."/>
            <person name="Proux-Wera E."/>
            <person name="Oheigeartaigh S.S."/>
            <person name="Byrne K.P."/>
            <person name="Wolfe K.H."/>
        </authorList>
    </citation>
    <scope>NUCLEOTIDE SEQUENCE [LARGE SCALE GENOMIC DNA]</scope>
    <source>
        <strain evidence="10">ATCC 10597 / BCRC 20456 / CBS 421 / NBRC 0211 / NRRL Y-12639</strain>
    </source>
</reference>
<evidence type="ECO:0000256" key="7">
    <source>
        <dbReference type="PROSITE-ProRule" id="PRU00221"/>
    </source>
</evidence>
<keyword evidence="3" id="KW-0132">Cell division</keyword>
<dbReference type="GO" id="GO:0005680">
    <property type="term" value="C:anaphase-promoting complex"/>
    <property type="evidence" value="ECO:0007669"/>
    <property type="project" value="EnsemblFungi"/>
</dbReference>
<evidence type="ECO:0000256" key="2">
    <source>
        <dbReference type="ARBA" id="ARBA00022574"/>
    </source>
</evidence>
<dbReference type="GO" id="GO:0031145">
    <property type="term" value="P:anaphase-promoting complex-dependent catabolic process"/>
    <property type="evidence" value="ECO:0007669"/>
    <property type="project" value="EnsemblFungi"/>
</dbReference>
<evidence type="ECO:0000256" key="4">
    <source>
        <dbReference type="ARBA" id="ARBA00022737"/>
    </source>
</evidence>
<dbReference type="Proteomes" id="UP000000689">
    <property type="component" value="Chromosome 9"/>
</dbReference>
<dbReference type="PROSITE" id="PS50082">
    <property type="entry name" value="WD_REPEATS_2"/>
    <property type="match status" value="2"/>
</dbReference>
<dbReference type="GO" id="GO:0045842">
    <property type="term" value="P:positive regulation of mitotic metaphase/anaphase transition"/>
    <property type="evidence" value="ECO:0007669"/>
    <property type="project" value="EnsemblFungi"/>
</dbReference>
<accession>G0WG10</accession>
<dbReference type="Gene3D" id="2.130.10.10">
    <property type="entry name" value="YVTN repeat-like/Quinoprotein amine dehydrogenase"/>
    <property type="match status" value="1"/>
</dbReference>
<evidence type="ECO:0000313" key="10">
    <source>
        <dbReference type="Proteomes" id="UP000000689"/>
    </source>
</evidence>
<evidence type="ECO:0000313" key="9">
    <source>
        <dbReference type="EMBL" id="CCD26721.1"/>
    </source>
</evidence>
<dbReference type="GO" id="GO:1990333">
    <property type="term" value="C:mitotic checkpoint complex, CDC20-MAD2 subcomplex"/>
    <property type="evidence" value="ECO:0007669"/>
    <property type="project" value="EnsemblFungi"/>
</dbReference>
<feature type="domain" description="CDC20/Fizzy WD40" evidence="8">
    <location>
        <begin position="283"/>
        <end position="581"/>
    </location>
</feature>
<keyword evidence="5" id="KW-0498">Mitosis</keyword>
<evidence type="ECO:0000256" key="5">
    <source>
        <dbReference type="ARBA" id="ARBA00022776"/>
    </source>
</evidence>
<keyword evidence="4" id="KW-0677">Repeat</keyword>
<keyword evidence="2 7" id="KW-0853">WD repeat</keyword>
<dbReference type="EMBL" id="HE580275">
    <property type="protein sequence ID" value="CCD26721.1"/>
    <property type="molecule type" value="Genomic_DNA"/>
</dbReference>
<dbReference type="STRING" id="1071378.G0WG10"/>
<dbReference type="GO" id="GO:0051321">
    <property type="term" value="P:meiotic cell cycle"/>
    <property type="evidence" value="ECO:0007669"/>
    <property type="project" value="EnsemblFungi"/>
</dbReference>
<dbReference type="GO" id="GO:0007094">
    <property type="term" value="P:mitotic spindle assembly checkpoint signaling"/>
    <property type="evidence" value="ECO:0007669"/>
    <property type="project" value="EnsemblFungi"/>
</dbReference>
<dbReference type="InterPro" id="IPR036322">
    <property type="entry name" value="WD40_repeat_dom_sf"/>
</dbReference>
<keyword evidence="6" id="KW-0131">Cell cycle</keyword>
<dbReference type="PROSITE" id="PS50294">
    <property type="entry name" value="WD_REPEATS_REGION"/>
    <property type="match status" value="1"/>
</dbReference>
<dbReference type="AlphaFoldDB" id="G0WG10"/>
<dbReference type="PANTHER" id="PTHR19918">
    <property type="entry name" value="CELL DIVISION CYCLE 20 CDC20 FIZZY -RELATED"/>
    <property type="match status" value="1"/>
</dbReference>
<gene>
    <name evidence="9" type="primary">NDAI0I01520</name>
    <name evidence="9" type="ordered locus">NDAI_0I01520</name>
</gene>
<dbReference type="KEGG" id="ndi:NDAI_0I01520"/>
<dbReference type="HOGENOM" id="CLU_014831_6_0_1"/>
<evidence type="ECO:0000259" key="8">
    <source>
        <dbReference type="Pfam" id="PF24807"/>
    </source>
</evidence>
<dbReference type="eggNOG" id="KOG0305">
    <property type="taxonomic scope" value="Eukaryota"/>
</dbReference>
<dbReference type="PANTHER" id="PTHR19918:SF8">
    <property type="entry name" value="FI02843P"/>
    <property type="match status" value="1"/>
</dbReference>
<evidence type="ECO:0000256" key="6">
    <source>
        <dbReference type="ARBA" id="ARBA00023306"/>
    </source>
</evidence>
<dbReference type="InterPro" id="IPR019775">
    <property type="entry name" value="WD40_repeat_CS"/>
</dbReference>
<sequence length="644" mass="71699">MSEEPIKSPIGNNNPQRSALSIASPAKLNIISSEWSKTQSKITKKPLRRTNSLNITGIGSQLSMHPALKTYIRPKLPTATPPILSKRNSSFFKDDSKLSGMANASLFEGDEKTETTTVPTATITNLLSSPGREHNEISYMTQRLLSRQESLDESYATNTDRFLPILQNTCQNKVDPSTLQEELPPPNASPITHLRAQTKLVFKQSVAEACGLSMNQRILQYVPPPPVASFKRGQSYNLKRRTHYTYQNNEKDSNTISTINKVQQSPAEMMKLRKVVTNPERILDALGFKDDFYLNLLSWSANNTMGIALDNAVYLWDSNTGIVKMLVEYNDDITVSSIIWSDDDCHISIGKSDGNTEIWDVETMRLIRTMRSGLGVRIGSLSWLGALIASGARSGEIQINDVRIKEHIVHNWSEHKGEVCGLAYKSDGLQLASGGNDNTMMIWDTRKAMPQWIKRNHTAAVKALSWCPYKPNLLASGGGQTDKYIHFWNSTNGARIGSINSGSQVSSLHWGQSYDSHGMMNHEIVATGGGPENAISIFNYNTKFKVAEIIHAHESRICTSQLSPDGTTLATVGGDENLKFFKIFEPRRQERRSAKGGVVEDVLSLFGETDDILENRKDTLSTTVIRNNTNSTTRRPRTSDYLIR</sequence>
<protein>
    <recommendedName>
        <fullName evidence="8">CDC20/Fizzy WD40 domain-containing protein</fullName>
    </recommendedName>
</protein>
<dbReference type="InterPro" id="IPR056150">
    <property type="entry name" value="WD40_CDC20-Fz"/>
</dbReference>
<evidence type="ECO:0000256" key="1">
    <source>
        <dbReference type="ARBA" id="ARBA00006445"/>
    </source>
</evidence>